<comment type="caution">
    <text evidence="1">The sequence shown here is derived from an EMBL/GenBank/DDBJ whole genome shotgun (WGS) entry which is preliminary data.</text>
</comment>
<evidence type="ECO:0000313" key="2">
    <source>
        <dbReference type="Proteomes" id="UP000243688"/>
    </source>
</evidence>
<dbReference type="Pfam" id="PF14398">
    <property type="entry name" value="ATPgrasp_YheCD"/>
    <property type="match status" value="1"/>
</dbReference>
<dbReference type="EMBL" id="MOXJ01000030">
    <property type="protein sequence ID" value="PDO09703.1"/>
    <property type="molecule type" value="Genomic_DNA"/>
</dbReference>
<proteinExistence type="predicted"/>
<gene>
    <name evidence="1" type="ORF">BLM47_11090</name>
</gene>
<protein>
    <recommendedName>
        <fullName evidence="3">ATP-grasp domain-containing protein</fullName>
    </recommendedName>
</protein>
<dbReference type="Gene3D" id="3.30.470.20">
    <property type="entry name" value="ATP-grasp fold, B domain"/>
    <property type="match status" value="1"/>
</dbReference>
<organism evidence="1 2">
    <name type="scientific">Candidatus Reconcilbacillus cellulovorans</name>
    <dbReference type="NCBI Taxonomy" id="1906605"/>
    <lineage>
        <taxon>Bacteria</taxon>
        <taxon>Bacillati</taxon>
        <taxon>Bacillota</taxon>
        <taxon>Bacilli</taxon>
        <taxon>Bacillales</taxon>
        <taxon>Paenibacillaceae</taxon>
        <taxon>Candidatus Reconcilbacillus</taxon>
    </lineage>
</organism>
<dbReference type="Proteomes" id="UP000243688">
    <property type="component" value="Unassembled WGS sequence"/>
</dbReference>
<dbReference type="InterPro" id="IPR026838">
    <property type="entry name" value="YheC/D"/>
</dbReference>
<accession>A0A2A6DY90</accession>
<dbReference type="AlphaFoldDB" id="A0A2A6DY90"/>
<dbReference type="SUPFAM" id="SSF56059">
    <property type="entry name" value="Glutathione synthetase ATP-binding domain-like"/>
    <property type="match status" value="1"/>
</dbReference>
<reference evidence="1 2" key="1">
    <citation type="submission" date="2016-12" db="EMBL/GenBank/DDBJ databases">
        <title>Candidatus Reconcilibacillus cellulovorans genome.</title>
        <authorList>
            <person name="Kolinko S."/>
            <person name="Wu Y.-W."/>
            <person name="Tachea F."/>
            <person name="Denzel E."/>
            <person name="Hiras J."/>
            <person name="Baecker N."/>
            <person name="Chan L.J."/>
            <person name="Eichorst S.A."/>
            <person name="Frey D."/>
            <person name="Adams P.D."/>
            <person name="Pray T."/>
            <person name="Tanjore D."/>
            <person name="Petzold C.J."/>
            <person name="Gladden J.M."/>
            <person name="Simmons B.A."/>
            <person name="Singer S.W."/>
        </authorList>
    </citation>
    <scope>NUCLEOTIDE SEQUENCE [LARGE SCALE GENOMIC DNA]</scope>
    <source>
        <strain evidence="1">JTherm</strain>
    </source>
</reference>
<evidence type="ECO:0000313" key="1">
    <source>
        <dbReference type="EMBL" id="PDO09703.1"/>
    </source>
</evidence>
<sequence length="371" mass="41018">MNGPYVGILLDSRVYRGIPKGKTGHEVLELYEKAAERYGVVPCYLRLDDLRPEVRAVKTYVRGRQGRYRRVAVPLPSVVHNRAATGSAQARRKLKRLASSGIILFNPKNGFGKWNVYRMLSKNASLAPHLPETHPATNASLRDMIRRHDSLILKPNRGSLGVGVVRLDAVDRAAGRWRASIAYGRRRIAIPFCSDGRLPGAVRQKIVRAFYLVQQRIPLAEPEGRPFDVRVSVQRGDDGAWRVTGVVGKWAAPGSYLTNVAQGAQVSSLDALLSKCRFDDPVAVERSVHALALSVAEQLGAEVPHLADLGLDIGVTKDGFPMLIECNTRDLRYSFKLAGMDREFTASYAHPIGYAAYLLSELALRNRSVSR</sequence>
<evidence type="ECO:0008006" key="3">
    <source>
        <dbReference type="Google" id="ProtNLM"/>
    </source>
</evidence>
<name>A0A2A6DY90_9BACL</name>